<feature type="transmembrane region" description="Helical" evidence="7">
    <location>
        <begin position="317"/>
        <end position="335"/>
    </location>
</feature>
<evidence type="ECO:0000256" key="1">
    <source>
        <dbReference type="ARBA" id="ARBA00004429"/>
    </source>
</evidence>
<dbReference type="GO" id="GO:0005886">
    <property type="term" value="C:plasma membrane"/>
    <property type="evidence" value="ECO:0007669"/>
    <property type="project" value="UniProtKB-SubCell"/>
</dbReference>
<dbReference type="PANTHER" id="PTHR33362">
    <property type="entry name" value="SIALIC ACID TRAP TRANSPORTER PERMEASE PROTEIN SIAT-RELATED"/>
    <property type="match status" value="1"/>
</dbReference>
<feature type="transmembrane region" description="Helical" evidence="7">
    <location>
        <begin position="174"/>
        <end position="198"/>
    </location>
</feature>
<accession>A0A366HIG4</accession>
<feature type="transmembrane region" description="Helical" evidence="7">
    <location>
        <begin position="243"/>
        <end position="260"/>
    </location>
</feature>
<name>A0A366HIG4_9BURK</name>
<keyword evidence="10" id="KW-1185">Reference proteome</keyword>
<comment type="function">
    <text evidence="7">Part of the tripartite ATP-independent periplasmic (TRAP) transport system.</text>
</comment>
<gene>
    <name evidence="9" type="ORF">DFR37_102311</name>
</gene>
<dbReference type="OrthoDB" id="9796052at2"/>
<feature type="transmembrane region" description="Helical" evidence="7">
    <location>
        <begin position="97"/>
        <end position="121"/>
    </location>
</feature>
<dbReference type="AlphaFoldDB" id="A0A366HIG4"/>
<keyword evidence="4 7" id="KW-0812">Transmembrane</keyword>
<evidence type="ECO:0000256" key="3">
    <source>
        <dbReference type="ARBA" id="ARBA00022519"/>
    </source>
</evidence>
<feature type="transmembrane region" description="Helical" evidence="7">
    <location>
        <begin position="347"/>
        <end position="375"/>
    </location>
</feature>
<dbReference type="InterPro" id="IPR010656">
    <property type="entry name" value="DctM"/>
</dbReference>
<keyword evidence="2" id="KW-1003">Cell membrane</keyword>
<protein>
    <recommendedName>
        <fullName evidence="7">TRAP transporter large permease protein</fullName>
    </recommendedName>
</protein>
<dbReference type="Pfam" id="PF06808">
    <property type="entry name" value="DctM"/>
    <property type="match status" value="1"/>
</dbReference>
<evidence type="ECO:0000256" key="4">
    <source>
        <dbReference type="ARBA" id="ARBA00022692"/>
    </source>
</evidence>
<comment type="caution">
    <text evidence="7">Lacks conserved residue(s) required for the propagation of feature annotation.</text>
</comment>
<comment type="subunit">
    <text evidence="7">The complex comprises the extracytoplasmic solute receptor protein and the two transmembrane proteins.</text>
</comment>
<evidence type="ECO:0000256" key="6">
    <source>
        <dbReference type="ARBA" id="ARBA00023136"/>
    </source>
</evidence>
<keyword evidence="3 7" id="KW-0997">Cell inner membrane</keyword>
<evidence type="ECO:0000256" key="5">
    <source>
        <dbReference type="ARBA" id="ARBA00022989"/>
    </source>
</evidence>
<sequence>MMASLLGFVALFLLAFAGVPLAFAMLLVGTGGFALLRGGFEPAFSMVAQQVMDASANDGMSVLPMFILMGLFVHKADLSEELYKAANAWLGHLRGGLAHATVAACAVFAAISGSSIATAATMSKVAIPPMRRLGYNDALSCGSVASAGVLGVLIPPSVPLVIYGLLTNTDIRQLFIATIIPGILLALLFIVAVVAVVAMRPAWGPTGERQGWLERFKSLRSVWMVLLLFASIMGGLYSGVFTATESAGVGATGALLIGVLRRKITWRGLLECLIETATTTAMIFTIMFGAFVFANFITLSGLTGSLIELLQQQGTGTLGVLLTIVAIYLVLGALMESLSLMILTAPIFHAIAVSIGIHPIWFGVFIVMLIEIGMLTPPVGMNVFTVKTMNPDVPIRVIFAGSTPFVIANVIAVALMIAFPAIALFPLRWL</sequence>
<feature type="transmembrane region" description="Helical" evidence="7">
    <location>
        <begin position="272"/>
        <end position="297"/>
    </location>
</feature>
<dbReference type="EMBL" id="QNRQ01000002">
    <property type="protein sequence ID" value="RBP41931.1"/>
    <property type="molecule type" value="Genomic_DNA"/>
</dbReference>
<feature type="transmembrane region" description="Helical" evidence="7">
    <location>
        <begin position="133"/>
        <end position="154"/>
    </location>
</feature>
<dbReference type="NCBIfam" id="TIGR00786">
    <property type="entry name" value="dctM"/>
    <property type="match status" value="1"/>
</dbReference>
<dbReference type="RefSeq" id="WP_113932162.1">
    <property type="nucleotide sequence ID" value="NZ_JACCEU010000002.1"/>
</dbReference>
<organism evidence="9 10">
    <name type="scientific">Eoetvoesiella caeni</name>
    <dbReference type="NCBI Taxonomy" id="645616"/>
    <lineage>
        <taxon>Bacteria</taxon>
        <taxon>Pseudomonadati</taxon>
        <taxon>Pseudomonadota</taxon>
        <taxon>Betaproteobacteria</taxon>
        <taxon>Burkholderiales</taxon>
        <taxon>Alcaligenaceae</taxon>
        <taxon>Eoetvoesiella</taxon>
    </lineage>
</organism>
<keyword evidence="6 7" id="KW-0472">Membrane</keyword>
<evidence type="ECO:0000259" key="8">
    <source>
        <dbReference type="Pfam" id="PF06808"/>
    </source>
</evidence>
<evidence type="ECO:0000256" key="2">
    <source>
        <dbReference type="ARBA" id="ARBA00022475"/>
    </source>
</evidence>
<dbReference type="PANTHER" id="PTHR33362:SF5">
    <property type="entry name" value="C4-DICARBOXYLATE TRAP TRANSPORTER LARGE PERMEASE PROTEIN DCTM"/>
    <property type="match status" value="1"/>
</dbReference>
<dbReference type="InterPro" id="IPR004681">
    <property type="entry name" value="TRAP_DctM"/>
</dbReference>
<feature type="transmembrane region" description="Helical" evidence="7">
    <location>
        <begin position="395"/>
        <end position="425"/>
    </location>
</feature>
<evidence type="ECO:0000256" key="7">
    <source>
        <dbReference type="RuleBase" id="RU369079"/>
    </source>
</evidence>
<feature type="domain" description="TRAP C4-dicarboxylate transport system permease DctM subunit" evidence="8">
    <location>
        <begin position="8"/>
        <end position="422"/>
    </location>
</feature>
<comment type="similarity">
    <text evidence="7">Belongs to the TRAP transporter large permease family.</text>
</comment>
<feature type="transmembrane region" description="Helical" evidence="7">
    <location>
        <begin position="219"/>
        <end position="237"/>
    </location>
</feature>
<comment type="caution">
    <text evidence="9">The sequence shown here is derived from an EMBL/GenBank/DDBJ whole genome shotgun (WGS) entry which is preliminary data.</text>
</comment>
<keyword evidence="5 7" id="KW-1133">Transmembrane helix</keyword>
<evidence type="ECO:0000313" key="9">
    <source>
        <dbReference type="EMBL" id="RBP41931.1"/>
    </source>
</evidence>
<keyword evidence="7" id="KW-0813">Transport</keyword>
<reference evidence="9 10" key="1">
    <citation type="submission" date="2018-06" db="EMBL/GenBank/DDBJ databases">
        <title>Genomic Encyclopedia of Type Strains, Phase IV (KMG-IV): sequencing the most valuable type-strain genomes for metagenomic binning, comparative biology and taxonomic classification.</title>
        <authorList>
            <person name="Goeker M."/>
        </authorList>
    </citation>
    <scope>NUCLEOTIDE SEQUENCE [LARGE SCALE GENOMIC DNA]</scope>
    <source>
        <strain evidence="9 10">DSM 25520</strain>
    </source>
</reference>
<proteinExistence type="inferred from homology"/>
<dbReference type="PIRSF" id="PIRSF006066">
    <property type="entry name" value="HI0050"/>
    <property type="match status" value="1"/>
</dbReference>
<dbReference type="Proteomes" id="UP000253628">
    <property type="component" value="Unassembled WGS sequence"/>
</dbReference>
<comment type="subcellular location">
    <subcellularLocation>
        <location evidence="1 7">Cell inner membrane</location>
        <topology evidence="1 7">Multi-pass membrane protein</topology>
    </subcellularLocation>
</comment>
<evidence type="ECO:0000313" key="10">
    <source>
        <dbReference type="Proteomes" id="UP000253628"/>
    </source>
</evidence>
<dbReference type="GO" id="GO:0022857">
    <property type="term" value="F:transmembrane transporter activity"/>
    <property type="evidence" value="ECO:0007669"/>
    <property type="project" value="UniProtKB-UniRule"/>
</dbReference>